<keyword evidence="3" id="KW-1185">Reference proteome</keyword>
<evidence type="ECO:0000313" key="2">
    <source>
        <dbReference type="EMBL" id="CAG9310210.1"/>
    </source>
</evidence>
<name>A0AAU9IL65_9CILI</name>
<dbReference type="Proteomes" id="UP001162131">
    <property type="component" value="Unassembled WGS sequence"/>
</dbReference>
<accession>A0AAU9IL65</accession>
<dbReference type="InterPro" id="IPR029417">
    <property type="entry name" value="FAM227"/>
</dbReference>
<evidence type="ECO:0000256" key="1">
    <source>
        <dbReference type="ARBA" id="ARBA00008666"/>
    </source>
</evidence>
<evidence type="ECO:0000313" key="3">
    <source>
        <dbReference type="Proteomes" id="UP001162131"/>
    </source>
</evidence>
<gene>
    <name evidence="2" type="ORF">BSTOLATCC_MIC1064</name>
</gene>
<reference evidence="2" key="1">
    <citation type="submission" date="2021-09" db="EMBL/GenBank/DDBJ databases">
        <authorList>
            <consortium name="AG Swart"/>
            <person name="Singh M."/>
            <person name="Singh A."/>
            <person name="Seah K."/>
            <person name="Emmerich C."/>
        </authorList>
    </citation>
    <scope>NUCLEOTIDE SEQUENCE</scope>
    <source>
        <strain evidence="2">ATCC30299</strain>
    </source>
</reference>
<protein>
    <submittedName>
        <fullName evidence="2">Uncharacterized protein</fullName>
    </submittedName>
</protein>
<sequence>MSSGSDISSSDSEEQLLIEDVQPTLESPYPLEIKPRDYFPPLRVLKVQPLLKQQLKSFLKLDLIIDLYHHLFWLVFYTKYHNSTTKELQNQVKEQLSKTYLKLMLYNIQFKIDECMDVLPVIIGHAIHHELWDNFKYTRPLMDFRFILDCYKLIYSQLLGMVVTDTFVKVTTKKILGDYFMSYSVRNKPHKLDKKGNLPKMIEEQMESYQGGKEFAKELFSRLQPSKPVFIIEEEVPEVKAKLDISDIALVERVELHLSDPPLKKSILDESQMKKFNCVRLSPLVSEQIDSSTKQIPFKVRHMTPHKGESYSEGPPNFIKILRQHCDEKKNLQQQQEMQKLIKRRERKLKTGNPLQRKPIEISPQGPEYSACFADVFKLRNKLKEMPPIKDLYRNHIRYKA</sequence>
<dbReference type="Pfam" id="PF14922">
    <property type="entry name" value="FWWh"/>
    <property type="match status" value="1"/>
</dbReference>
<comment type="similarity">
    <text evidence="1">Belongs to the FAM227 family.</text>
</comment>
<organism evidence="2 3">
    <name type="scientific">Blepharisma stoltei</name>
    <dbReference type="NCBI Taxonomy" id="1481888"/>
    <lineage>
        <taxon>Eukaryota</taxon>
        <taxon>Sar</taxon>
        <taxon>Alveolata</taxon>
        <taxon>Ciliophora</taxon>
        <taxon>Postciliodesmatophora</taxon>
        <taxon>Heterotrichea</taxon>
        <taxon>Heterotrichida</taxon>
        <taxon>Blepharismidae</taxon>
        <taxon>Blepharisma</taxon>
    </lineage>
</organism>
<comment type="caution">
    <text evidence="2">The sequence shown here is derived from an EMBL/GenBank/DDBJ whole genome shotgun (WGS) entry which is preliminary data.</text>
</comment>
<proteinExistence type="inferred from homology"/>
<dbReference type="AlphaFoldDB" id="A0AAU9IL65"/>
<dbReference type="EMBL" id="CAJZBQ010000002">
    <property type="protein sequence ID" value="CAG9310210.1"/>
    <property type="molecule type" value="Genomic_DNA"/>
</dbReference>